<dbReference type="SMART" id="SM00530">
    <property type="entry name" value="HTH_XRE"/>
    <property type="match status" value="1"/>
</dbReference>
<gene>
    <name evidence="3" type="ORF">GCM10022236_12950</name>
</gene>
<proteinExistence type="predicted"/>
<protein>
    <submittedName>
        <fullName evidence="3">Helix-turn-helix transcriptional regulator</fullName>
    </submittedName>
</protein>
<evidence type="ECO:0000256" key="1">
    <source>
        <dbReference type="ARBA" id="ARBA00023125"/>
    </source>
</evidence>
<organism evidence="3 4">
    <name type="scientific">Microlunatus ginsengisoli</name>
    <dbReference type="NCBI Taxonomy" id="363863"/>
    <lineage>
        <taxon>Bacteria</taxon>
        <taxon>Bacillati</taxon>
        <taxon>Actinomycetota</taxon>
        <taxon>Actinomycetes</taxon>
        <taxon>Propionibacteriales</taxon>
        <taxon>Propionibacteriaceae</taxon>
        <taxon>Microlunatus</taxon>
    </lineage>
</organism>
<dbReference type="CDD" id="cd00093">
    <property type="entry name" value="HTH_XRE"/>
    <property type="match status" value="1"/>
</dbReference>
<name>A0ABP6ZPA8_9ACTN</name>
<evidence type="ECO:0000313" key="4">
    <source>
        <dbReference type="Proteomes" id="UP001501490"/>
    </source>
</evidence>
<dbReference type="Gene3D" id="1.10.260.40">
    <property type="entry name" value="lambda repressor-like DNA-binding domains"/>
    <property type="match status" value="1"/>
</dbReference>
<dbReference type="RefSeq" id="WP_344802575.1">
    <property type="nucleotide sequence ID" value="NZ_BAABAB010000009.1"/>
</dbReference>
<evidence type="ECO:0000259" key="2">
    <source>
        <dbReference type="PROSITE" id="PS50943"/>
    </source>
</evidence>
<dbReference type="PROSITE" id="PS50943">
    <property type="entry name" value="HTH_CROC1"/>
    <property type="match status" value="1"/>
</dbReference>
<dbReference type="EMBL" id="BAABAB010000009">
    <property type="protein sequence ID" value="GAA3612607.1"/>
    <property type="molecule type" value="Genomic_DNA"/>
</dbReference>
<evidence type="ECO:0000313" key="3">
    <source>
        <dbReference type="EMBL" id="GAA3612607.1"/>
    </source>
</evidence>
<dbReference type="SUPFAM" id="SSF47413">
    <property type="entry name" value="lambda repressor-like DNA-binding domains"/>
    <property type="match status" value="1"/>
</dbReference>
<dbReference type="PANTHER" id="PTHR46797">
    <property type="entry name" value="HTH-TYPE TRANSCRIPTIONAL REGULATOR"/>
    <property type="match status" value="1"/>
</dbReference>
<keyword evidence="4" id="KW-1185">Reference proteome</keyword>
<dbReference type="Proteomes" id="UP001501490">
    <property type="component" value="Unassembled WGS sequence"/>
</dbReference>
<feature type="domain" description="HTH cro/C1-type" evidence="2">
    <location>
        <begin position="8"/>
        <end position="63"/>
    </location>
</feature>
<dbReference type="Pfam" id="PF13560">
    <property type="entry name" value="HTH_31"/>
    <property type="match status" value="1"/>
</dbReference>
<keyword evidence="1" id="KW-0238">DNA-binding</keyword>
<dbReference type="InterPro" id="IPR050807">
    <property type="entry name" value="TransReg_Diox_bact_type"/>
</dbReference>
<dbReference type="PANTHER" id="PTHR46797:SF1">
    <property type="entry name" value="METHYLPHOSPHONATE SYNTHASE"/>
    <property type="match status" value="1"/>
</dbReference>
<accession>A0ABP6ZPA8</accession>
<reference evidence="4" key="1">
    <citation type="journal article" date="2019" name="Int. J. Syst. Evol. Microbiol.">
        <title>The Global Catalogue of Microorganisms (GCM) 10K type strain sequencing project: providing services to taxonomists for standard genome sequencing and annotation.</title>
        <authorList>
            <consortium name="The Broad Institute Genomics Platform"/>
            <consortium name="The Broad Institute Genome Sequencing Center for Infectious Disease"/>
            <person name="Wu L."/>
            <person name="Ma J."/>
        </authorList>
    </citation>
    <scope>NUCLEOTIDE SEQUENCE [LARGE SCALE GENOMIC DNA]</scope>
    <source>
        <strain evidence="4">JCM 16929</strain>
    </source>
</reference>
<dbReference type="InterPro" id="IPR001387">
    <property type="entry name" value="Cro/C1-type_HTH"/>
</dbReference>
<sequence>MVGIGERVAAYRRRRGLSQVTLAGLVGRSESWLSQVERGRRDIDSLTVIRHLAVALEVPADALIGVDLPAPAHGAGHAATGALRAYVDGYHQLLTAPQTPDTTAAELLAAAEELNGSYQAARYDEALTRCPPLLAAVDALTHTRVGPAEVHAYVSLYVVAAKILHRIGESRLAALAADRAATMAARPGATGLDRGLAAREVVGGLLYTGQTPAAEALAVDMAASLETDPDANTPDLVSLRGSLLLLAAVIGARRTDRHAALDRLNQAEQLATRLGHDGNHAWTAFGPTNVAIHAVSIAAELGDAGEAIRLSHQVDPADLPSGLVGRRAQLHLDLAWACTQQRRDAEAVLQLLEAEHLAPQLIRFNPVVRDTITDLLGRSRGTTGILHDLAIRAGVLT</sequence>
<dbReference type="InterPro" id="IPR010982">
    <property type="entry name" value="Lambda_DNA-bd_dom_sf"/>
</dbReference>
<comment type="caution">
    <text evidence="3">The sequence shown here is derived from an EMBL/GenBank/DDBJ whole genome shotgun (WGS) entry which is preliminary data.</text>
</comment>